<dbReference type="EMBL" id="AWSQ01000001">
    <property type="protein sequence ID" value="KFX71376.1"/>
    <property type="molecule type" value="Genomic_DNA"/>
</dbReference>
<keyword evidence="3" id="KW-1185">Reference proteome</keyword>
<dbReference type="InterPro" id="IPR001466">
    <property type="entry name" value="Beta-lactam-related"/>
</dbReference>
<dbReference type="SUPFAM" id="SSF56601">
    <property type="entry name" value="beta-lactamase/transpeptidase-like"/>
    <property type="match status" value="1"/>
</dbReference>
<dbReference type="eggNOG" id="COG1680">
    <property type="taxonomic scope" value="Bacteria"/>
</dbReference>
<dbReference type="Proteomes" id="UP000030063">
    <property type="component" value="Unassembled WGS sequence"/>
</dbReference>
<dbReference type="InterPro" id="IPR050491">
    <property type="entry name" value="AmpC-like"/>
</dbReference>
<dbReference type="Gene3D" id="3.40.710.10">
    <property type="entry name" value="DD-peptidase/beta-lactamase superfamily"/>
    <property type="match status" value="1"/>
</dbReference>
<proteinExistence type="predicted"/>
<dbReference type="Pfam" id="PF00144">
    <property type="entry name" value="Beta-lactamase"/>
    <property type="match status" value="1"/>
</dbReference>
<organism evidence="2 3">
    <name type="scientific">Pseudomonas taeanensis MS-3</name>
    <dbReference type="NCBI Taxonomy" id="1395571"/>
    <lineage>
        <taxon>Bacteria</taxon>
        <taxon>Pseudomonadati</taxon>
        <taxon>Pseudomonadota</taxon>
        <taxon>Gammaproteobacteria</taxon>
        <taxon>Pseudomonadales</taxon>
        <taxon>Pseudomonadaceae</taxon>
        <taxon>Pseudomonas</taxon>
    </lineage>
</organism>
<evidence type="ECO:0000313" key="2">
    <source>
        <dbReference type="EMBL" id="KFX71376.1"/>
    </source>
</evidence>
<feature type="domain" description="Beta-lactamase-related" evidence="1">
    <location>
        <begin position="40"/>
        <end position="371"/>
    </location>
</feature>
<dbReference type="PANTHER" id="PTHR46825:SF8">
    <property type="entry name" value="BETA-LACTAMASE-RELATED"/>
    <property type="match status" value="1"/>
</dbReference>
<protein>
    <submittedName>
        <fullName evidence="2">Beta-lactamase</fullName>
    </submittedName>
</protein>
<dbReference type="STRING" id="1395571.TMS3_0105470"/>
<reference evidence="2 3" key="1">
    <citation type="journal article" date="2014" name="Genome Announc.">
        <title>Draft Genome Sequence of Petroleum Oil-Degrading Marine Bacterium Pseudomonas taeanensis Strain MS-3, Isolated from a Crude Oil-Contaminated Seashore.</title>
        <authorList>
            <person name="Lee S.Y."/>
            <person name="Kim S.H."/>
            <person name="Lee D.G."/>
            <person name="Shin S."/>
            <person name="Yun S.H."/>
            <person name="Choi C.W."/>
            <person name="Chung Y.H."/>
            <person name="Choi J.S."/>
            <person name="Kahng H.Y."/>
            <person name="Kim S.I."/>
        </authorList>
    </citation>
    <scope>NUCLEOTIDE SEQUENCE [LARGE SCALE GENOMIC DNA]</scope>
    <source>
        <strain evidence="2 3">MS-3</strain>
    </source>
</reference>
<dbReference type="PANTHER" id="PTHR46825">
    <property type="entry name" value="D-ALANYL-D-ALANINE-CARBOXYPEPTIDASE/ENDOPEPTIDASE AMPH"/>
    <property type="match status" value="1"/>
</dbReference>
<sequence length="398" mass="43390">MTLLALSALSACGTLSRLQVDPTDQQAQRLARSGDLQAEIDALAQPLIDSRHTPGIVIGVLDADGKKHFFGYGVTDQLTGSKPDGSTLFAVGSLSKGFVGDIAALLVQDGTLRWGDTLEQLLPAGSALSDDAKQITLLQLATHTSGLPRQPMTPQTLRYFIEYLFTGNSFYRHFDRRYLLDYLADFERPERLEPQYSNIGYGLLSHVLELHSGEKIDELLQARVAAPLGLSNTDYLAQHLPGYPQRARGHAGDQPKFIRRGQPVPDWQFTDILHGTAALYSNADDLLSYAAAHLYGSADAKMDAALQDTLQVRVKRQKEAAAVAWIADDLGAQTITYQVGLVAGYSSYLGLDSRHNTAVVVLQNSFNWDNDVGHTLLLRMAGALDMQRSASLPAIGQK</sequence>
<gene>
    <name evidence="2" type="ORF">TMS3_0105470</name>
</gene>
<comment type="caution">
    <text evidence="2">The sequence shown here is derived from an EMBL/GenBank/DDBJ whole genome shotgun (WGS) entry which is preliminary data.</text>
</comment>
<dbReference type="AlphaFoldDB" id="A0A0A1YQA5"/>
<name>A0A0A1YQA5_9PSED</name>
<evidence type="ECO:0000259" key="1">
    <source>
        <dbReference type="Pfam" id="PF00144"/>
    </source>
</evidence>
<dbReference type="InterPro" id="IPR012338">
    <property type="entry name" value="Beta-lactam/transpept-like"/>
</dbReference>
<accession>A0A0A1YQA5</accession>
<evidence type="ECO:0000313" key="3">
    <source>
        <dbReference type="Proteomes" id="UP000030063"/>
    </source>
</evidence>